<name>X0VZE3_9ZZZZ</name>
<evidence type="ECO:0000256" key="2">
    <source>
        <dbReference type="ARBA" id="ARBA00037999"/>
    </source>
</evidence>
<comment type="similarity">
    <text evidence="2">Belongs to the DegT/DnrJ/EryC1 family.</text>
</comment>
<dbReference type="InterPro" id="IPR015422">
    <property type="entry name" value="PyrdxlP-dep_Trfase_small"/>
</dbReference>
<dbReference type="GO" id="GO:0008483">
    <property type="term" value="F:transaminase activity"/>
    <property type="evidence" value="ECO:0007669"/>
    <property type="project" value="TreeGrafter"/>
</dbReference>
<gene>
    <name evidence="3" type="ORF">S01H1_52655</name>
</gene>
<dbReference type="SUPFAM" id="SSF53383">
    <property type="entry name" value="PLP-dependent transferases"/>
    <property type="match status" value="1"/>
</dbReference>
<evidence type="ECO:0000313" key="3">
    <source>
        <dbReference type="EMBL" id="GAG17808.1"/>
    </source>
</evidence>
<dbReference type="GO" id="GO:0030170">
    <property type="term" value="F:pyridoxal phosphate binding"/>
    <property type="evidence" value="ECO:0007669"/>
    <property type="project" value="TreeGrafter"/>
</dbReference>
<dbReference type="PANTHER" id="PTHR30244">
    <property type="entry name" value="TRANSAMINASE"/>
    <property type="match status" value="1"/>
</dbReference>
<dbReference type="Gene3D" id="3.90.1150.10">
    <property type="entry name" value="Aspartate Aminotransferase, domain 1"/>
    <property type="match status" value="1"/>
</dbReference>
<comment type="caution">
    <text evidence="3">The sequence shown here is derived from an EMBL/GenBank/DDBJ whole genome shotgun (WGS) entry which is preliminary data.</text>
</comment>
<reference evidence="3" key="1">
    <citation type="journal article" date="2014" name="Front. Microbiol.">
        <title>High frequency of phylogenetically diverse reductive dehalogenase-homologous genes in deep subseafloor sedimentary metagenomes.</title>
        <authorList>
            <person name="Kawai M."/>
            <person name="Futagami T."/>
            <person name="Toyoda A."/>
            <person name="Takaki Y."/>
            <person name="Nishi S."/>
            <person name="Hori S."/>
            <person name="Arai W."/>
            <person name="Tsubouchi T."/>
            <person name="Morono Y."/>
            <person name="Uchiyama I."/>
            <person name="Ito T."/>
            <person name="Fujiyama A."/>
            <person name="Inagaki F."/>
            <person name="Takami H."/>
        </authorList>
    </citation>
    <scope>NUCLEOTIDE SEQUENCE</scope>
    <source>
        <strain evidence="3">Expedition CK06-06</strain>
    </source>
</reference>
<dbReference type="EMBL" id="BARS01034045">
    <property type="protein sequence ID" value="GAG17808.1"/>
    <property type="molecule type" value="Genomic_DNA"/>
</dbReference>
<evidence type="ECO:0008006" key="4">
    <source>
        <dbReference type="Google" id="ProtNLM"/>
    </source>
</evidence>
<dbReference type="InterPro" id="IPR015424">
    <property type="entry name" value="PyrdxlP-dep_Trfase"/>
</dbReference>
<dbReference type="AlphaFoldDB" id="X0VZE3"/>
<dbReference type="GO" id="GO:0000271">
    <property type="term" value="P:polysaccharide biosynthetic process"/>
    <property type="evidence" value="ECO:0007669"/>
    <property type="project" value="TreeGrafter"/>
</dbReference>
<dbReference type="InterPro" id="IPR015421">
    <property type="entry name" value="PyrdxlP-dep_Trfase_major"/>
</dbReference>
<proteinExistence type="inferred from homology"/>
<evidence type="ECO:0000256" key="1">
    <source>
        <dbReference type="ARBA" id="ARBA00022898"/>
    </source>
</evidence>
<accession>X0VZE3</accession>
<dbReference type="Gene3D" id="3.40.640.10">
    <property type="entry name" value="Type I PLP-dependent aspartate aminotransferase-like (Major domain)"/>
    <property type="match status" value="1"/>
</dbReference>
<dbReference type="InterPro" id="IPR000653">
    <property type="entry name" value="DegT/StrS_aminotransferase"/>
</dbReference>
<protein>
    <recommendedName>
        <fullName evidence="4">Transcriptional regulator</fullName>
    </recommendedName>
</protein>
<organism evidence="3">
    <name type="scientific">marine sediment metagenome</name>
    <dbReference type="NCBI Taxonomy" id="412755"/>
    <lineage>
        <taxon>unclassified sequences</taxon>
        <taxon>metagenomes</taxon>
        <taxon>ecological metagenomes</taxon>
    </lineage>
</organism>
<dbReference type="PANTHER" id="PTHR30244:SF36">
    <property type="entry name" value="3-OXO-GLUCOSE-6-PHOSPHATE:GLUTAMATE AMINOTRANSFERASE"/>
    <property type="match status" value="1"/>
</dbReference>
<feature type="non-terminal residue" evidence="3">
    <location>
        <position position="1"/>
    </location>
</feature>
<sequence length="205" mass="23620">KVGTFGDLGCFSFYPTKNLGACGDGGIVVTNSKRMAEKVRMLRAHGSRSKYEHIIHGFNSRLDELQAAILRVKLKYLDKWNEARRGNATYYNKKLSALEAKGCIVRPKEQKNTKHVYHLYVLRVKKRATLMEFLKSQGIGTAFHYPIPLHLQKVYKGLGCRRGDFPNSEFAAREIVTLPLYPELKKSEVDYIVKALYRFFERQDK</sequence>
<dbReference type="Pfam" id="PF01041">
    <property type="entry name" value="DegT_DnrJ_EryC1"/>
    <property type="match status" value="1"/>
</dbReference>
<keyword evidence="1" id="KW-0663">Pyridoxal phosphate</keyword>